<dbReference type="AlphaFoldDB" id="A0A371IVM8"/>
<sequence>MNLNISAQFSNSLQGVSDSKESSKSKNDFSNLFESLGESNEFANNSSKDNKDDLINLELLQMILSNIQNIQPNENIDLSNLKDVQVEGFDLSKLDNIKSGNLQDILNSINEKLNTDNMSNDDLQFLQKLDSLINKEDFSDKTTNNQTVLDENNEIYDLILDKIKNNKFENDSNLNEKSLKNNQVISTEKSTESNSNSNINDDIITFRSLEVKNLQNRSSEDKDTDVLESIIDTGENKNLLFVNSNLDTKNVENVVKEGNNDTPVSYIRQEFMEEDILKTVKYLKTNNLEEMKIKITPRELGEMTINLVKDLEHTKILITVSKPEVFDMVNKNIQDITKHLSDLNINVKQVSVDLKSNNEHFFSDNLNQEFNRRNQENSKKRTKNENLGIEDIEEITDIKQEPNNLNILI</sequence>
<dbReference type="EMBL" id="NOJZ02000002">
    <property type="protein sequence ID" value="RDY24535.1"/>
    <property type="molecule type" value="Genomic_DNA"/>
</dbReference>
<evidence type="ECO:0000313" key="2">
    <source>
        <dbReference type="EMBL" id="RDY24535.1"/>
    </source>
</evidence>
<keyword evidence="3" id="KW-1185">Reference proteome</keyword>
<accession>A0A371IVM8</accession>
<dbReference type="InterPro" id="IPR021136">
    <property type="entry name" value="Flagellar_hook_control-like_C"/>
</dbReference>
<name>A0A371IVM8_9FIRM</name>
<dbReference type="Proteomes" id="UP000243494">
    <property type="component" value="Unassembled WGS sequence"/>
</dbReference>
<evidence type="ECO:0000259" key="1">
    <source>
        <dbReference type="Pfam" id="PF02120"/>
    </source>
</evidence>
<dbReference type="InterPro" id="IPR038610">
    <property type="entry name" value="FliK-like_C_sf"/>
</dbReference>
<dbReference type="OrthoDB" id="1751572at2"/>
<organism evidence="2 3">
    <name type="scientific">Romboutsia maritimum</name>
    <dbReference type="NCBI Taxonomy" id="2020948"/>
    <lineage>
        <taxon>Bacteria</taxon>
        <taxon>Bacillati</taxon>
        <taxon>Bacillota</taxon>
        <taxon>Clostridia</taxon>
        <taxon>Peptostreptococcales</taxon>
        <taxon>Peptostreptococcaceae</taxon>
        <taxon>Romboutsia</taxon>
    </lineage>
</organism>
<dbReference type="Gene3D" id="3.30.750.140">
    <property type="match status" value="1"/>
</dbReference>
<dbReference type="CDD" id="cd17470">
    <property type="entry name" value="T3SS_Flik_C"/>
    <property type="match status" value="1"/>
</dbReference>
<dbReference type="Pfam" id="PF02120">
    <property type="entry name" value="Flg_hook"/>
    <property type="match status" value="1"/>
</dbReference>
<gene>
    <name evidence="2" type="ORF">CHF27_002530</name>
</gene>
<evidence type="ECO:0000313" key="3">
    <source>
        <dbReference type="Proteomes" id="UP000243494"/>
    </source>
</evidence>
<comment type="caution">
    <text evidence="2">The sequence shown here is derived from an EMBL/GenBank/DDBJ whole genome shotgun (WGS) entry which is preliminary data.</text>
</comment>
<reference evidence="2 3" key="1">
    <citation type="journal article" date="2017" name="Genome Announc.">
        <title>Draft Genome Sequence of Romboutsia maritimum sp. nov. Strain CCRI-22766(T), Isolated from Coastal Estuarine Mud.</title>
        <authorList>
            <person name="Maheux A.F."/>
            <person name="Boudreau D.K."/>
            <person name="Berube E."/>
            <person name="Boissinot M."/>
            <person name="Raymond F."/>
            <person name="Brodeur S."/>
            <person name="Corbeil J."/>
            <person name="Brightwell G."/>
            <person name="Broda D."/>
            <person name="Omar R.F."/>
            <person name="Bergeron M.G."/>
        </authorList>
    </citation>
    <scope>NUCLEOTIDE SEQUENCE [LARGE SCALE GENOMIC DNA]</scope>
    <source>
        <strain evidence="2 3">CCRI-22766</strain>
    </source>
</reference>
<keyword evidence="2" id="KW-0969">Cilium</keyword>
<feature type="domain" description="Flagellar hook-length control protein-like C-terminal" evidence="1">
    <location>
        <begin position="279"/>
        <end position="359"/>
    </location>
</feature>
<keyword evidence="2" id="KW-0966">Cell projection</keyword>
<dbReference type="RefSeq" id="WP_095405921.1">
    <property type="nucleotide sequence ID" value="NZ_NOJZ02000002.1"/>
</dbReference>
<protein>
    <submittedName>
        <fullName evidence="2">Flagellar hook-length control protein FliK</fullName>
    </submittedName>
</protein>
<keyword evidence="2" id="KW-0282">Flagellum</keyword>
<proteinExistence type="predicted"/>